<keyword evidence="8" id="KW-1185">Reference proteome</keyword>
<dbReference type="InterPro" id="IPR019787">
    <property type="entry name" value="Znf_PHD-finger"/>
</dbReference>
<sequence length="743" mass="80133">MELATMQALPKPPRLPHCRRCKGGQEKLKPLHQCSICFRSYHSACHSPYPDPNNKNWICASCEKRLPLDTRYNEGLSRSQSVYPHTGMTRVSQSRSSTVNPTSTSASSMARPTQGQAPPMDGAGGGAGPVRSGMRCSMPSCSATITPNEVFCAEHQSFTSGTSSAPTSRSTSASAPTRQPHQQQLAQPPVHLQPQPQRTSSSLDRQPQPAALKNKLLAENDKSRPMTLRKTAVSKQTFNANQPSAKQPALSPLASVADPAEMKTTALHSSAPPVPVSASHAIPRHPVNGEPPRKRSRTTPNSAASPEPRPIGTEMFSSAAVSSTSTGTKHERLAAAPHKDTSRSSSASSSFVARPSGRQAATFKRSSASKTVRQPVRKMAPNSSVSVLYPSHGNEAGPQPAERLSESPKVRWDGVAITTERRDSNRDLSPSKNVHSYWELSKSGNFERRTLPTAQLSKPPAHLPNGYSSHEPERNRTDDRCNLDALPRTFAELRAELKATFATGANAQRPLEQPKGALKTKTIRSPLVLPTKPVPQNRKVVDESFFDNVVYRQDGAATPPPQVRIPASPAGSVEAIKAAEPLPPDEPFYADIDPRIHWPQPHSEAWMEAKQNEIEMRGRRKAKFGKAAQRIREQRLLEETKPLDDAVPEKVRRDPTWLRVWKQLHGGTDQVAEAPIVPAGNGNGNGNGNGAEPPRRGRKPGPKKQASQANGLTNGNVNGHANGYVNGLTNGCGSAGATGGGRS</sequence>
<evidence type="ECO:0000259" key="6">
    <source>
        <dbReference type="PROSITE" id="PS50016"/>
    </source>
</evidence>
<feature type="compositionally biased region" description="Gly residues" evidence="5">
    <location>
        <begin position="733"/>
        <end position="743"/>
    </location>
</feature>
<evidence type="ECO:0000256" key="1">
    <source>
        <dbReference type="ARBA" id="ARBA00022723"/>
    </source>
</evidence>
<dbReference type="CDD" id="cd15489">
    <property type="entry name" value="PHD_SF"/>
    <property type="match status" value="1"/>
</dbReference>
<feature type="compositionally biased region" description="Polar residues" evidence="5">
    <location>
        <begin position="80"/>
        <end position="114"/>
    </location>
</feature>
<protein>
    <recommendedName>
        <fullName evidence="6">PHD-type domain-containing protein</fullName>
    </recommendedName>
</protein>
<keyword evidence="3" id="KW-0862">Zinc</keyword>
<evidence type="ECO:0000256" key="2">
    <source>
        <dbReference type="ARBA" id="ARBA00022771"/>
    </source>
</evidence>
<proteinExistence type="predicted"/>
<dbReference type="InterPro" id="IPR013083">
    <property type="entry name" value="Znf_RING/FYVE/PHD"/>
</dbReference>
<feature type="region of interest" description="Disordered" evidence="5">
    <location>
        <begin position="158"/>
        <end position="208"/>
    </location>
</feature>
<dbReference type="PROSITE" id="PS50016">
    <property type="entry name" value="ZF_PHD_2"/>
    <property type="match status" value="1"/>
</dbReference>
<feature type="compositionally biased region" description="Low complexity" evidence="5">
    <location>
        <begin position="268"/>
        <end position="281"/>
    </location>
</feature>
<dbReference type="EMBL" id="MU865919">
    <property type="protein sequence ID" value="KAK4453833.1"/>
    <property type="molecule type" value="Genomic_DNA"/>
</dbReference>
<gene>
    <name evidence="7" type="ORF">QBC34DRAFT_194704</name>
</gene>
<dbReference type="InterPro" id="IPR001965">
    <property type="entry name" value="Znf_PHD"/>
</dbReference>
<evidence type="ECO:0000256" key="3">
    <source>
        <dbReference type="ARBA" id="ARBA00022833"/>
    </source>
</evidence>
<feature type="compositionally biased region" description="Polar residues" evidence="5">
    <location>
        <begin position="705"/>
        <end position="719"/>
    </location>
</feature>
<reference evidence="7" key="1">
    <citation type="journal article" date="2023" name="Mol. Phylogenet. Evol.">
        <title>Genome-scale phylogeny and comparative genomics of the fungal order Sordariales.</title>
        <authorList>
            <person name="Hensen N."/>
            <person name="Bonometti L."/>
            <person name="Westerberg I."/>
            <person name="Brannstrom I.O."/>
            <person name="Guillou S."/>
            <person name="Cros-Aarteil S."/>
            <person name="Calhoun S."/>
            <person name="Haridas S."/>
            <person name="Kuo A."/>
            <person name="Mondo S."/>
            <person name="Pangilinan J."/>
            <person name="Riley R."/>
            <person name="LaButti K."/>
            <person name="Andreopoulos B."/>
            <person name="Lipzen A."/>
            <person name="Chen C."/>
            <person name="Yan M."/>
            <person name="Daum C."/>
            <person name="Ng V."/>
            <person name="Clum A."/>
            <person name="Steindorff A."/>
            <person name="Ohm R.A."/>
            <person name="Martin F."/>
            <person name="Silar P."/>
            <person name="Natvig D.O."/>
            <person name="Lalanne C."/>
            <person name="Gautier V."/>
            <person name="Ament-Velasquez S.L."/>
            <person name="Kruys A."/>
            <person name="Hutchinson M.I."/>
            <person name="Powell A.J."/>
            <person name="Barry K."/>
            <person name="Miller A.N."/>
            <person name="Grigoriev I.V."/>
            <person name="Debuchy R."/>
            <person name="Gladieux P."/>
            <person name="Hiltunen Thoren M."/>
            <person name="Johannesson H."/>
        </authorList>
    </citation>
    <scope>NUCLEOTIDE SEQUENCE</scope>
    <source>
        <strain evidence="7">PSN243</strain>
    </source>
</reference>
<comment type="caution">
    <text evidence="7">The sequence shown here is derived from an EMBL/GenBank/DDBJ whole genome shotgun (WGS) entry which is preliminary data.</text>
</comment>
<feature type="compositionally biased region" description="Basic and acidic residues" evidence="5">
    <location>
        <begin position="470"/>
        <end position="480"/>
    </location>
</feature>
<dbReference type="SUPFAM" id="SSF57903">
    <property type="entry name" value="FYVE/PHD zinc finger"/>
    <property type="match status" value="1"/>
</dbReference>
<evidence type="ECO:0000256" key="5">
    <source>
        <dbReference type="SAM" id="MobiDB-lite"/>
    </source>
</evidence>
<evidence type="ECO:0000256" key="4">
    <source>
        <dbReference type="PROSITE-ProRule" id="PRU00146"/>
    </source>
</evidence>
<feature type="region of interest" description="Disordered" evidence="5">
    <location>
        <begin position="264"/>
        <end position="406"/>
    </location>
</feature>
<evidence type="ECO:0000313" key="7">
    <source>
        <dbReference type="EMBL" id="KAK4453833.1"/>
    </source>
</evidence>
<feature type="region of interest" description="Disordered" evidence="5">
    <location>
        <begin position="669"/>
        <end position="743"/>
    </location>
</feature>
<accession>A0AAV9GYQ3</accession>
<keyword evidence="1" id="KW-0479">Metal-binding</keyword>
<dbReference type="Gene3D" id="3.30.40.10">
    <property type="entry name" value="Zinc/RING finger domain, C3HC4 (zinc finger)"/>
    <property type="match status" value="1"/>
</dbReference>
<reference evidence="7" key="2">
    <citation type="submission" date="2023-05" db="EMBL/GenBank/DDBJ databases">
        <authorList>
            <consortium name="Lawrence Berkeley National Laboratory"/>
            <person name="Steindorff A."/>
            <person name="Hensen N."/>
            <person name="Bonometti L."/>
            <person name="Westerberg I."/>
            <person name="Brannstrom I.O."/>
            <person name="Guillou S."/>
            <person name="Cros-Aarteil S."/>
            <person name="Calhoun S."/>
            <person name="Haridas S."/>
            <person name="Kuo A."/>
            <person name="Mondo S."/>
            <person name="Pangilinan J."/>
            <person name="Riley R."/>
            <person name="Labutti K."/>
            <person name="Andreopoulos B."/>
            <person name="Lipzen A."/>
            <person name="Chen C."/>
            <person name="Yanf M."/>
            <person name="Daum C."/>
            <person name="Ng V."/>
            <person name="Clum A."/>
            <person name="Ohm R."/>
            <person name="Martin F."/>
            <person name="Silar P."/>
            <person name="Natvig D."/>
            <person name="Lalanne C."/>
            <person name="Gautier V."/>
            <person name="Ament-Velasquez S.L."/>
            <person name="Kruys A."/>
            <person name="Hutchinson M.I."/>
            <person name="Powell A.J."/>
            <person name="Barry K."/>
            <person name="Miller A.N."/>
            <person name="Grigoriev I.V."/>
            <person name="Debuchy R."/>
            <person name="Gladieux P."/>
            <person name="Thoren M.H."/>
            <person name="Johannesson H."/>
        </authorList>
    </citation>
    <scope>NUCLEOTIDE SEQUENCE</scope>
    <source>
        <strain evidence="7">PSN243</strain>
    </source>
</reference>
<dbReference type="GO" id="GO:0008270">
    <property type="term" value="F:zinc ion binding"/>
    <property type="evidence" value="ECO:0007669"/>
    <property type="project" value="UniProtKB-KW"/>
</dbReference>
<name>A0AAV9GYQ3_9PEZI</name>
<feature type="domain" description="PHD-type" evidence="6">
    <location>
        <begin position="15"/>
        <end position="65"/>
    </location>
</feature>
<dbReference type="SMART" id="SM00249">
    <property type="entry name" value="PHD"/>
    <property type="match status" value="1"/>
</dbReference>
<evidence type="ECO:0000313" key="8">
    <source>
        <dbReference type="Proteomes" id="UP001321760"/>
    </source>
</evidence>
<dbReference type="InterPro" id="IPR011011">
    <property type="entry name" value="Znf_FYVE_PHD"/>
</dbReference>
<feature type="compositionally biased region" description="Low complexity" evidence="5">
    <location>
        <begin position="159"/>
        <end position="178"/>
    </location>
</feature>
<feature type="region of interest" description="Disordered" evidence="5">
    <location>
        <begin position="453"/>
        <end position="480"/>
    </location>
</feature>
<feature type="compositionally biased region" description="Low complexity" evidence="5">
    <location>
        <begin position="317"/>
        <end position="326"/>
    </location>
</feature>
<keyword evidence="2 4" id="KW-0863">Zinc-finger</keyword>
<dbReference type="AlphaFoldDB" id="A0AAV9GYQ3"/>
<feature type="compositionally biased region" description="Polar residues" evidence="5">
    <location>
        <begin position="194"/>
        <end position="205"/>
    </location>
</feature>
<organism evidence="7 8">
    <name type="scientific">Podospora aff. communis PSN243</name>
    <dbReference type="NCBI Taxonomy" id="3040156"/>
    <lineage>
        <taxon>Eukaryota</taxon>
        <taxon>Fungi</taxon>
        <taxon>Dikarya</taxon>
        <taxon>Ascomycota</taxon>
        <taxon>Pezizomycotina</taxon>
        <taxon>Sordariomycetes</taxon>
        <taxon>Sordariomycetidae</taxon>
        <taxon>Sordariales</taxon>
        <taxon>Podosporaceae</taxon>
        <taxon>Podospora</taxon>
    </lineage>
</organism>
<dbReference type="Proteomes" id="UP001321760">
    <property type="component" value="Unassembled WGS sequence"/>
</dbReference>
<feature type="compositionally biased region" description="Basic and acidic residues" evidence="5">
    <location>
        <begin position="328"/>
        <end position="342"/>
    </location>
</feature>
<feature type="region of interest" description="Disordered" evidence="5">
    <location>
        <begin position="80"/>
        <end position="131"/>
    </location>
</feature>